<dbReference type="GO" id="GO:0004867">
    <property type="term" value="F:serine-type endopeptidase inhibitor activity"/>
    <property type="evidence" value="ECO:0007669"/>
    <property type="project" value="InterPro"/>
</dbReference>
<dbReference type="Pfam" id="PF00280">
    <property type="entry name" value="potato_inhibit"/>
    <property type="match status" value="1"/>
</dbReference>
<dbReference type="PROSITE" id="PS00285">
    <property type="entry name" value="POTATO_INHIBITOR"/>
    <property type="match status" value="1"/>
</dbReference>
<evidence type="ECO:0000313" key="2">
    <source>
        <dbReference type="EMBL" id="KAG6576035.1"/>
    </source>
</evidence>
<reference evidence="2 3" key="1">
    <citation type="journal article" date="2021" name="Hortic Res">
        <title>The domestication of Cucurbita argyrosperma as revealed by the genome of its wild relative.</title>
        <authorList>
            <person name="Barrera-Redondo J."/>
            <person name="Sanchez-de la Vega G."/>
            <person name="Aguirre-Liguori J.A."/>
            <person name="Castellanos-Morales G."/>
            <person name="Gutierrez-Guerrero Y.T."/>
            <person name="Aguirre-Dugua X."/>
            <person name="Aguirre-Planter E."/>
            <person name="Tenaillon M.I."/>
            <person name="Lira-Saade R."/>
            <person name="Eguiarte L.E."/>
        </authorList>
    </citation>
    <scope>NUCLEOTIDE SEQUENCE [LARGE SCALE GENOMIC DNA]</scope>
    <source>
        <strain evidence="2">JBR-2021</strain>
    </source>
</reference>
<evidence type="ECO:0000313" key="3">
    <source>
        <dbReference type="Proteomes" id="UP000685013"/>
    </source>
</evidence>
<comment type="caution">
    <text evidence="2">The sequence shown here is derived from an EMBL/GenBank/DDBJ whole genome shotgun (WGS) entry which is preliminary data.</text>
</comment>
<proteinExistence type="predicted"/>
<organism evidence="2 3">
    <name type="scientific">Cucurbita argyrosperma subsp. sororia</name>
    <dbReference type="NCBI Taxonomy" id="37648"/>
    <lineage>
        <taxon>Eukaryota</taxon>
        <taxon>Viridiplantae</taxon>
        <taxon>Streptophyta</taxon>
        <taxon>Embryophyta</taxon>
        <taxon>Tracheophyta</taxon>
        <taxon>Spermatophyta</taxon>
        <taxon>Magnoliopsida</taxon>
        <taxon>eudicotyledons</taxon>
        <taxon>Gunneridae</taxon>
        <taxon>Pentapetalae</taxon>
        <taxon>rosids</taxon>
        <taxon>fabids</taxon>
        <taxon>Cucurbitales</taxon>
        <taxon>Cucurbitaceae</taxon>
        <taxon>Cucurbiteae</taxon>
        <taxon>Cucurbita</taxon>
    </lineage>
</organism>
<protein>
    <submittedName>
        <fullName evidence="2">Uncharacterized protein</fullName>
    </submittedName>
</protein>
<dbReference type="EMBL" id="JAGKQH010000017">
    <property type="protein sequence ID" value="KAG6576035.1"/>
    <property type="molecule type" value="Genomic_DNA"/>
</dbReference>
<dbReference type="GO" id="GO:0009611">
    <property type="term" value="P:response to wounding"/>
    <property type="evidence" value="ECO:0007669"/>
    <property type="project" value="InterPro"/>
</dbReference>
<evidence type="ECO:0000256" key="1">
    <source>
        <dbReference type="SAM" id="MobiDB-lite"/>
    </source>
</evidence>
<dbReference type="AlphaFoldDB" id="A0AAV6M7Q5"/>
<dbReference type="InterPro" id="IPR000864">
    <property type="entry name" value="Prot_inh_pot1"/>
</dbReference>
<accession>A0AAV6M7Q5</accession>
<gene>
    <name evidence="2" type="ORF">SDJN03_26674</name>
</gene>
<dbReference type="Proteomes" id="UP000685013">
    <property type="component" value="Chromosome 17"/>
</dbReference>
<name>A0AAV6M7Q5_9ROSI</name>
<feature type="region of interest" description="Disordered" evidence="1">
    <location>
        <begin position="84"/>
        <end position="123"/>
    </location>
</feature>
<keyword evidence="3" id="KW-1185">Reference proteome</keyword>
<feature type="non-terminal residue" evidence="2">
    <location>
        <position position="1"/>
    </location>
</feature>
<sequence length="123" mass="13584">MMWPELLGARGEEARSRIEKENPYVDAAIVREGRVVTLDLRCDRRIEETMRGGDKKSGLKFAVMAVLLLLIAIEEAGVATVTARPIRDSSGEALRPQYRAPVPPSGRNPCSHFSLPSDGRHCL</sequence>